<feature type="region of interest" description="Disordered" evidence="1">
    <location>
        <begin position="972"/>
        <end position="994"/>
    </location>
</feature>
<dbReference type="GO" id="GO:0003677">
    <property type="term" value="F:DNA binding"/>
    <property type="evidence" value="ECO:0007669"/>
    <property type="project" value="TreeGrafter"/>
</dbReference>
<evidence type="ECO:0000256" key="1">
    <source>
        <dbReference type="SAM" id="MobiDB-lite"/>
    </source>
</evidence>
<dbReference type="InterPro" id="IPR027417">
    <property type="entry name" value="P-loop_NTPase"/>
</dbReference>
<feature type="compositionally biased region" description="Polar residues" evidence="1">
    <location>
        <begin position="1152"/>
        <end position="1163"/>
    </location>
</feature>
<dbReference type="GO" id="GO:0016887">
    <property type="term" value="F:ATP hydrolysis activity"/>
    <property type="evidence" value="ECO:0007669"/>
    <property type="project" value="InterPro"/>
</dbReference>
<dbReference type="PANTHER" id="PTHR23389">
    <property type="entry name" value="CHROMOSOME TRANSMISSION FIDELITY FACTOR 18"/>
    <property type="match status" value="1"/>
</dbReference>
<name>A0A395I6R7_ASPHC</name>
<protein>
    <submittedName>
        <fullName evidence="3">P-loop containing nucleoside triphosphate hydrolase protein</fullName>
    </submittedName>
</protein>
<dbReference type="Pfam" id="PF00004">
    <property type="entry name" value="AAA"/>
    <property type="match status" value="1"/>
</dbReference>
<dbReference type="InterPro" id="IPR003593">
    <property type="entry name" value="AAA+_ATPase"/>
</dbReference>
<dbReference type="VEuPathDB" id="FungiDB:BO97DRAFT_364131"/>
<keyword evidence="4" id="KW-1185">Reference proteome</keyword>
<dbReference type="GO" id="GO:0005524">
    <property type="term" value="F:ATP binding"/>
    <property type="evidence" value="ECO:0007669"/>
    <property type="project" value="InterPro"/>
</dbReference>
<dbReference type="InterPro" id="IPR003959">
    <property type="entry name" value="ATPase_AAA_core"/>
</dbReference>
<dbReference type="GeneID" id="37196821"/>
<feature type="compositionally biased region" description="Basic and acidic residues" evidence="1">
    <location>
        <begin position="269"/>
        <end position="284"/>
    </location>
</feature>
<dbReference type="OrthoDB" id="10064318at2759"/>
<evidence type="ECO:0000313" key="3">
    <source>
        <dbReference type="EMBL" id="RAL14798.1"/>
    </source>
</evidence>
<dbReference type="SUPFAM" id="SSF52540">
    <property type="entry name" value="P-loop containing nucleoside triphosphate hydrolases"/>
    <property type="match status" value="1"/>
</dbReference>
<dbReference type="Proteomes" id="UP000248961">
    <property type="component" value="Unassembled WGS sequence"/>
</dbReference>
<evidence type="ECO:0000259" key="2">
    <source>
        <dbReference type="SMART" id="SM00382"/>
    </source>
</evidence>
<feature type="region of interest" description="Disordered" evidence="1">
    <location>
        <begin position="228"/>
        <end position="303"/>
    </location>
</feature>
<dbReference type="Gene3D" id="3.40.50.300">
    <property type="entry name" value="P-loop containing nucleotide triphosphate hydrolases"/>
    <property type="match status" value="1"/>
</dbReference>
<organism evidence="3 4">
    <name type="scientific">Aspergillus homomorphus (strain CBS 101889)</name>
    <dbReference type="NCBI Taxonomy" id="1450537"/>
    <lineage>
        <taxon>Eukaryota</taxon>
        <taxon>Fungi</taxon>
        <taxon>Dikarya</taxon>
        <taxon>Ascomycota</taxon>
        <taxon>Pezizomycotina</taxon>
        <taxon>Eurotiomycetes</taxon>
        <taxon>Eurotiomycetidae</taxon>
        <taxon>Eurotiales</taxon>
        <taxon>Aspergillaceae</taxon>
        <taxon>Aspergillus</taxon>
        <taxon>Aspergillus subgen. Circumdati</taxon>
    </lineage>
</organism>
<feature type="compositionally biased region" description="Low complexity" evidence="1">
    <location>
        <begin position="57"/>
        <end position="70"/>
    </location>
</feature>
<feature type="region of interest" description="Disordered" evidence="1">
    <location>
        <begin position="1080"/>
        <end position="1103"/>
    </location>
</feature>
<feature type="domain" description="AAA+ ATPase" evidence="2">
    <location>
        <begin position="566"/>
        <end position="744"/>
    </location>
</feature>
<proteinExistence type="predicted"/>
<sequence>MATGQGEQRAIHPFFRRDFGVTPDPLVHTPVHDAPAQPHPPHSGSAQNKLDTSLLHADSPAPSDSCDPSATQSLAMLDHDPNSERRKRRKTDKHSAAVVTQGTITLPSDKPEFSESQPNTPTSPEIEALPPTDPRVISGSGERKSPRQKTIKLNANGKLLSSPVSAKVEDNPKRGRKSKRGKAAEQKPQSLGSKIVVIRYNEDKPDNSLGQLIDDIICGRKKHTAVNKVPTAASAPPIPKQEQPAKPTHPFFIKKSSRKAEPANCQAGAHDEASDNSQREEAKQADAVPRFPREPSSGFLGSSTSFTSFAKRSRYPDLAHPLWPPQSLTHVRGIPDDHGFYSHGSDDVPDLGLKKSKTAAINVPDEENILLRRVPKDPSAAPRTLRVPGRHVASGKILRCAVTRQLSDQASSPRTKKSELNQNCHPALAGLHSSLTKSMSAFDLGVYDTISWAHKYAPQSAEQVLQTTRGVFILRDWLQYLKVTAVDTGKLQKDVEVKQKTDERRRKKRKKDKLDGFIVSSEEEAAEMDELPGSDDELAGDVTTKTVIRAGDMALGSKSGAERGRMSNAILVSGPSGCGKTASIHAVAKELDFEVFEINPGNRRSAKDILDRVGDMTRNHLVQHHQDNASERSGAEQVDPKQNRLKGFFQSTKNKAAGSSRPTQEPETKRVRNQKQSLILLEEADILFEEDKQFWSGVMTLISQSKRPIIITCNNEKLLPLKDISFHAILRYRTPPKILAADYLLLLAANEGHMLKRGAVESLYECTGKDLRRSIMELNFWCQMAIGSEKSGLDWILDRWPRGLDLDPHGDPLRVLSLNAYEPFMGWLGRDMLQSNGPDKEIEPRLESLGWWGISMQEMRIMEDSRHPDTPSLSSKQFQAMSNVERLKQLQQKSNFAAMQSDLDLLCSRCSIDMKLDSVDPSIPPLPEKQRPNYIEGYQLLSVDVAPDYTLMPAVMGCTFEALLEKAYPQEYEDKPKSPDTNPSDRKPSDPESEYATRILKKANKPASTGPGRAEFSAAFEPMMRADYVFPLPTGRLAPSFENGLRPIAEDLGPYIRGIMAYDIRLAHHRLQLGEIFSQDGKGAKRTRQTRASRAALEGGDKASTRKERWFSSDANPSLIFATGKQEWQEILARKGYFVVSPSGESQVECIDQSTESSSEGGI</sequence>
<keyword evidence="3" id="KW-0378">Hydrolase</keyword>
<dbReference type="AlphaFoldDB" id="A0A395I6R7"/>
<dbReference type="GO" id="GO:0005634">
    <property type="term" value="C:nucleus"/>
    <property type="evidence" value="ECO:0007669"/>
    <property type="project" value="TreeGrafter"/>
</dbReference>
<feature type="compositionally biased region" description="Polar residues" evidence="1">
    <location>
        <begin position="114"/>
        <end position="123"/>
    </location>
</feature>
<accession>A0A395I6R7</accession>
<feature type="region of interest" description="Disordered" evidence="1">
    <location>
        <begin position="1143"/>
        <end position="1163"/>
    </location>
</feature>
<feature type="region of interest" description="Disordered" evidence="1">
    <location>
        <begin position="1"/>
        <end position="192"/>
    </location>
</feature>
<evidence type="ECO:0000313" key="4">
    <source>
        <dbReference type="Proteomes" id="UP000248961"/>
    </source>
</evidence>
<dbReference type="PANTHER" id="PTHR23389:SF21">
    <property type="entry name" value="ATPASE FAMILY AAA DOMAIN-CONTAINING PROTEIN 5"/>
    <property type="match status" value="1"/>
</dbReference>
<dbReference type="RefSeq" id="XP_025553952.1">
    <property type="nucleotide sequence ID" value="XM_025692532.1"/>
</dbReference>
<reference evidence="3 4" key="1">
    <citation type="submission" date="2018-02" db="EMBL/GenBank/DDBJ databases">
        <title>The genomes of Aspergillus section Nigri reveals drivers in fungal speciation.</title>
        <authorList>
            <consortium name="DOE Joint Genome Institute"/>
            <person name="Vesth T.C."/>
            <person name="Nybo J."/>
            <person name="Theobald S."/>
            <person name="Brandl J."/>
            <person name="Frisvad J.C."/>
            <person name="Nielsen K.F."/>
            <person name="Lyhne E.K."/>
            <person name="Kogle M.E."/>
            <person name="Kuo A."/>
            <person name="Riley R."/>
            <person name="Clum A."/>
            <person name="Nolan M."/>
            <person name="Lipzen A."/>
            <person name="Salamov A."/>
            <person name="Henrissat B."/>
            <person name="Wiebenga A."/>
            <person name="De vries R.P."/>
            <person name="Grigoriev I.V."/>
            <person name="Mortensen U.H."/>
            <person name="Andersen M.R."/>
            <person name="Baker S.E."/>
        </authorList>
    </citation>
    <scope>NUCLEOTIDE SEQUENCE [LARGE SCALE GENOMIC DNA]</scope>
    <source>
        <strain evidence="3 4">CBS 101889</strain>
    </source>
</reference>
<gene>
    <name evidence="3" type="ORF">BO97DRAFT_364131</name>
</gene>
<feature type="compositionally biased region" description="Basic and acidic residues" evidence="1">
    <location>
        <begin position="972"/>
        <end position="990"/>
    </location>
</feature>
<dbReference type="EMBL" id="KZ824273">
    <property type="protein sequence ID" value="RAL14798.1"/>
    <property type="molecule type" value="Genomic_DNA"/>
</dbReference>
<dbReference type="SMART" id="SM00382">
    <property type="entry name" value="AAA"/>
    <property type="match status" value="1"/>
</dbReference>
<feature type="region of interest" description="Disordered" evidence="1">
    <location>
        <begin position="649"/>
        <end position="673"/>
    </location>
</feature>
<dbReference type="STRING" id="1450537.A0A395I6R7"/>